<proteinExistence type="predicted"/>
<dbReference type="AlphaFoldDB" id="A0A6N8FSN7"/>
<dbReference type="OrthoDB" id="573491at2"/>
<keyword evidence="2" id="KW-1185">Reference proteome</keyword>
<accession>A0A6N8FSN7</accession>
<evidence type="ECO:0008006" key="3">
    <source>
        <dbReference type="Google" id="ProtNLM"/>
    </source>
</evidence>
<comment type="caution">
    <text evidence="1">The sequence shown here is derived from an EMBL/GenBank/DDBJ whole genome shotgun (WGS) entry which is preliminary data.</text>
</comment>
<evidence type="ECO:0000313" key="1">
    <source>
        <dbReference type="EMBL" id="MUL34956.1"/>
    </source>
</evidence>
<reference evidence="1 2" key="1">
    <citation type="journal article" date="2019" name="Front. Microbiol.">
        <title>Genomic Features for Desiccation Tolerance and Sugar Biosynthesis in the Extremophile Gloeocapsopsis sp. UTEX B3054.</title>
        <authorList>
            <person name="Urrejola C."/>
            <person name="Alcorta J."/>
            <person name="Salas L."/>
            <person name="Vasquez M."/>
            <person name="Polz M.F."/>
            <person name="Vicuna R."/>
            <person name="Diez B."/>
        </authorList>
    </citation>
    <scope>NUCLEOTIDE SEQUENCE [LARGE SCALE GENOMIC DNA]</scope>
    <source>
        <strain evidence="1 2">1H9</strain>
    </source>
</reference>
<name>A0A6N8FSN7_9CHRO</name>
<sequence length="115" mass="12801">MTIPPEILSLVEQLTQELDRTEQQANKGLAIASQLLERFPDNARLIGLSANLGNVLFFVDSFRNRIENIIQNISGTNVSSEAIQEGGEELSEFWGRILECKMSVNRSVGILEDLP</sequence>
<evidence type="ECO:0000313" key="2">
    <source>
        <dbReference type="Proteomes" id="UP000441797"/>
    </source>
</evidence>
<organism evidence="1 2">
    <name type="scientific">Gloeocapsopsis dulcis AAB1 = 1H9</name>
    <dbReference type="NCBI Taxonomy" id="1433147"/>
    <lineage>
        <taxon>Bacteria</taxon>
        <taxon>Bacillati</taxon>
        <taxon>Cyanobacteriota</taxon>
        <taxon>Cyanophyceae</taxon>
        <taxon>Oscillatoriophycideae</taxon>
        <taxon>Chroococcales</taxon>
        <taxon>Chroococcaceae</taxon>
        <taxon>Gloeocapsopsis</taxon>
        <taxon>Gloeocapsopsis dulcis</taxon>
    </lineage>
</organism>
<dbReference type="Proteomes" id="UP000441797">
    <property type="component" value="Unassembled WGS sequence"/>
</dbReference>
<protein>
    <recommendedName>
        <fullName evidence="3">Restriction endonuclease subunit S</fullName>
    </recommendedName>
</protein>
<dbReference type="RefSeq" id="WP_105218384.1">
    <property type="nucleotide sequence ID" value="NZ_CAWNSU010000115.1"/>
</dbReference>
<dbReference type="EMBL" id="NAPY01000001">
    <property type="protein sequence ID" value="MUL34956.1"/>
    <property type="molecule type" value="Genomic_DNA"/>
</dbReference>
<gene>
    <name evidence="1" type="ORF">BWI75_00890</name>
</gene>